<dbReference type="InterPro" id="IPR005025">
    <property type="entry name" value="FMN_Rdtase-like_dom"/>
</dbReference>
<evidence type="ECO:0000313" key="3">
    <source>
        <dbReference type="Proteomes" id="UP000243876"/>
    </source>
</evidence>
<dbReference type="Proteomes" id="UP000243876">
    <property type="component" value="Unassembled WGS sequence"/>
</dbReference>
<dbReference type="PANTHER" id="PTHR30543">
    <property type="entry name" value="CHROMATE REDUCTASE"/>
    <property type="match status" value="1"/>
</dbReference>
<reference evidence="3" key="1">
    <citation type="submission" date="2015-02" db="EMBL/GenBank/DDBJ databases">
        <authorList>
            <person name="Gon?alves P."/>
        </authorList>
    </citation>
    <scope>NUCLEOTIDE SEQUENCE [LARGE SCALE GENOMIC DNA]</scope>
</reference>
<feature type="non-terminal residue" evidence="2">
    <location>
        <position position="1"/>
    </location>
</feature>
<dbReference type="OrthoDB" id="68575at2759"/>
<evidence type="ECO:0000259" key="1">
    <source>
        <dbReference type="Pfam" id="PF03358"/>
    </source>
</evidence>
<organism evidence="2 3">
    <name type="scientific">Sporidiobolus salmonicolor</name>
    <name type="common">Yeast-like fungus</name>
    <name type="synonym">Sporobolomyces salmonicolor</name>
    <dbReference type="NCBI Taxonomy" id="5005"/>
    <lineage>
        <taxon>Eukaryota</taxon>
        <taxon>Fungi</taxon>
        <taxon>Dikarya</taxon>
        <taxon>Basidiomycota</taxon>
        <taxon>Pucciniomycotina</taxon>
        <taxon>Microbotryomycetes</taxon>
        <taxon>Sporidiobolales</taxon>
        <taxon>Sporidiobolaceae</taxon>
        <taxon>Sporobolomyces</taxon>
    </lineage>
</organism>
<dbReference type="PANTHER" id="PTHR30543:SF21">
    <property type="entry name" value="NAD(P)H-DEPENDENT FMN REDUCTASE LOT6"/>
    <property type="match status" value="1"/>
</dbReference>
<dbReference type="InterPro" id="IPR050712">
    <property type="entry name" value="NAD(P)H-dep_reductase"/>
</dbReference>
<dbReference type="Pfam" id="PF03358">
    <property type="entry name" value="FMN_red"/>
    <property type="match status" value="1"/>
</dbReference>
<dbReference type="SUPFAM" id="SSF52218">
    <property type="entry name" value="Flavoproteins"/>
    <property type="match status" value="1"/>
</dbReference>
<gene>
    <name evidence="2" type="primary">SPOSA6832_02086</name>
</gene>
<dbReference type="GO" id="GO:0016491">
    <property type="term" value="F:oxidoreductase activity"/>
    <property type="evidence" value="ECO:0007669"/>
    <property type="project" value="InterPro"/>
</dbReference>
<accession>A0A0D6EKN2</accession>
<dbReference type="EMBL" id="CENE01000006">
    <property type="protein sequence ID" value="CEQ40466.1"/>
    <property type="molecule type" value="Genomic_DNA"/>
</dbReference>
<feature type="domain" description="NADPH-dependent FMN reductase-like" evidence="1">
    <location>
        <begin position="81"/>
        <end position="168"/>
    </location>
</feature>
<dbReference type="InterPro" id="IPR029039">
    <property type="entry name" value="Flavoprotein-like_sf"/>
</dbReference>
<dbReference type="AlphaFoldDB" id="A0A0D6EKN2"/>
<keyword evidence="3" id="KW-1185">Reference proteome</keyword>
<dbReference type="Gene3D" id="3.40.50.360">
    <property type="match status" value="1"/>
</dbReference>
<dbReference type="GO" id="GO:0005829">
    <property type="term" value="C:cytosol"/>
    <property type="evidence" value="ECO:0007669"/>
    <property type="project" value="TreeGrafter"/>
</dbReference>
<name>A0A0D6EKN2_SPOSA</name>
<proteinExistence type="predicted"/>
<sequence>MADTPRSVIPVLLGSHRPSPIANGPGLFLWLSSLVSSVSASIDLELADSLLASTGGVPSASFTDAVIPAVRPRSPSALARSYPSAQLAAFSRLVADAPALVILTPQYNHGYPGGLKNALDSLYHEWRAKPVLVVTYGGHGGRKAGAQLDVVCRDGLKMRVVGTVGVTLPDEYIRGEERVREGEGGRWPAFLEAYEAEVREALAELVQGEPETTPNPLP</sequence>
<evidence type="ECO:0000313" key="2">
    <source>
        <dbReference type="EMBL" id="CEQ40466.1"/>
    </source>
</evidence>
<dbReference type="GO" id="GO:0010181">
    <property type="term" value="F:FMN binding"/>
    <property type="evidence" value="ECO:0007669"/>
    <property type="project" value="TreeGrafter"/>
</dbReference>
<protein>
    <submittedName>
        <fullName evidence="2">SPOSA6832_02086-mRNA-1:cds</fullName>
    </submittedName>
</protein>